<comment type="subcellular location">
    <subcellularLocation>
        <location evidence="1">Cytoplasm</location>
        <location evidence="1">Cytoskeleton</location>
        <location evidence="1">Cilium axoneme</location>
    </subcellularLocation>
</comment>
<organism evidence="7 8">
    <name type="scientific">Funneliformis caledonium</name>
    <dbReference type="NCBI Taxonomy" id="1117310"/>
    <lineage>
        <taxon>Eukaryota</taxon>
        <taxon>Fungi</taxon>
        <taxon>Fungi incertae sedis</taxon>
        <taxon>Mucoromycota</taxon>
        <taxon>Glomeromycotina</taxon>
        <taxon>Glomeromycetes</taxon>
        <taxon>Glomerales</taxon>
        <taxon>Glomeraceae</taxon>
        <taxon>Funneliformis</taxon>
    </lineage>
</organism>
<dbReference type="Proteomes" id="UP000789570">
    <property type="component" value="Unassembled WGS sequence"/>
</dbReference>
<sequence>MSYDRGYLTPVYFKMKFHFEYHTKSPNELEYNSKRVQDLLEKWGMRRHSYIKRFIYEEYFDYENDEHKFLLEFFKDENVREEFKIQSDQNNWKELQGDIYDVAYEKVPCNLTTLHFFDRLYDAAIVRRESGAIVKTFPTYLEEDNSSPIMITDELRKLLLLVDSPHYDIFSKDDRNEFMFRAFKSICLGGDMCQFEDFVSEYFNILKKIYKDLICVQKSRKTGDLIIKSFVYKINNLKNSNLFPSNNHNNFCYIVIDPVNRWVNVWYHAAYEYLC</sequence>
<evidence type="ECO:0000256" key="3">
    <source>
        <dbReference type="ARBA" id="ARBA00022174"/>
    </source>
</evidence>
<dbReference type="GO" id="GO:0005930">
    <property type="term" value="C:axoneme"/>
    <property type="evidence" value="ECO:0007669"/>
    <property type="project" value="UniProtKB-SubCell"/>
</dbReference>
<comment type="similarity">
    <text evidence="2">Belongs to the CFAP300 family.</text>
</comment>
<dbReference type="InterPro" id="IPR029416">
    <property type="entry name" value="CFAP300"/>
</dbReference>
<protein>
    <recommendedName>
        <fullName evidence="3">Cilia- and flagella-associated protein 300</fullName>
    </recommendedName>
</protein>
<keyword evidence="5" id="KW-0206">Cytoskeleton</keyword>
<evidence type="ECO:0000256" key="6">
    <source>
        <dbReference type="ARBA" id="ARBA00023273"/>
    </source>
</evidence>
<keyword evidence="6" id="KW-0966">Cell projection</keyword>
<evidence type="ECO:0000313" key="8">
    <source>
        <dbReference type="Proteomes" id="UP000789570"/>
    </source>
</evidence>
<keyword evidence="4" id="KW-0963">Cytoplasm</keyword>
<accession>A0A9N9C0L5</accession>
<dbReference type="PANTHER" id="PTHR31078">
    <property type="entry name" value="CILIA- AND FLAGELLA-ASSOCIATED PROTEIN 300"/>
    <property type="match status" value="1"/>
</dbReference>
<evidence type="ECO:0000256" key="2">
    <source>
        <dbReference type="ARBA" id="ARBA00009205"/>
    </source>
</evidence>
<reference evidence="7" key="1">
    <citation type="submission" date="2021-06" db="EMBL/GenBank/DDBJ databases">
        <authorList>
            <person name="Kallberg Y."/>
            <person name="Tangrot J."/>
            <person name="Rosling A."/>
        </authorList>
    </citation>
    <scope>NUCLEOTIDE SEQUENCE</scope>
    <source>
        <strain evidence="7">UK204</strain>
    </source>
</reference>
<comment type="caution">
    <text evidence="7">The sequence shown here is derived from an EMBL/GenBank/DDBJ whole genome shotgun (WGS) entry which is preliminary data.</text>
</comment>
<dbReference type="OrthoDB" id="10259249at2759"/>
<evidence type="ECO:0000256" key="5">
    <source>
        <dbReference type="ARBA" id="ARBA00023212"/>
    </source>
</evidence>
<evidence type="ECO:0000313" key="7">
    <source>
        <dbReference type="EMBL" id="CAG8584484.1"/>
    </source>
</evidence>
<evidence type="ECO:0000256" key="4">
    <source>
        <dbReference type="ARBA" id="ARBA00022490"/>
    </source>
</evidence>
<keyword evidence="8" id="KW-1185">Reference proteome</keyword>
<dbReference type="AlphaFoldDB" id="A0A9N9C0L5"/>
<dbReference type="Pfam" id="PF14926">
    <property type="entry name" value="CFAP300"/>
    <property type="match status" value="1"/>
</dbReference>
<dbReference type="PANTHER" id="PTHR31078:SF1">
    <property type="entry name" value="CILIA- AND FLAGELLA-ASSOCIATED PROTEIN 300"/>
    <property type="match status" value="1"/>
</dbReference>
<gene>
    <name evidence="7" type="ORF">FCALED_LOCUS7769</name>
</gene>
<name>A0A9N9C0L5_9GLOM</name>
<proteinExistence type="inferred from homology"/>
<dbReference type="EMBL" id="CAJVPQ010002130">
    <property type="protein sequence ID" value="CAG8584484.1"/>
    <property type="molecule type" value="Genomic_DNA"/>
</dbReference>
<evidence type="ECO:0000256" key="1">
    <source>
        <dbReference type="ARBA" id="ARBA00004430"/>
    </source>
</evidence>